<dbReference type="Proteomes" id="UP000796880">
    <property type="component" value="Unassembled WGS sequence"/>
</dbReference>
<evidence type="ECO:0000313" key="3">
    <source>
        <dbReference type="Proteomes" id="UP000796880"/>
    </source>
</evidence>
<protein>
    <recommendedName>
        <fullName evidence="1">Large ribosomal subunit protein bL20c</fullName>
    </recommendedName>
</protein>
<gene>
    <name evidence="2" type="ORF">FNV43_RR22164</name>
</gene>
<accession>A0A8K0DPP9</accession>
<name>A0A8K0DPP9_9ROSA</name>
<dbReference type="AlphaFoldDB" id="A0A8K0DPP9"/>
<dbReference type="InterPro" id="IPR035566">
    <property type="entry name" value="Ribosomal_protein_bL20_C"/>
</dbReference>
<reference evidence="2" key="1">
    <citation type="submission" date="2020-03" db="EMBL/GenBank/DDBJ databases">
        <title>A high-quality chromosome-level genome assembly of a woody plant with both climbing and erect habits, Rhamnella rubrinervis.</title>
        <authorList>
            <person name="Lu Z."/>
            <person name="Yang Y."/>
            <person name="Zhu X."/>
            <person name="Sun Y."/>
        </authorList>
    </citation>
    <scope>NUCLEOTIDE SEQUENCE</scope>
    <source>
        <strain evidence="2">BYM</strain>
        <tissue evidence="2">Leaf</tissue>
    </source>
</reference>
<keyword evidence="3" id="KW-1185">Reference proteome</keyword>
<comment type="caution">
    <text evidence="2">The sequence shown here is derived from an EMBL/GenBank/DDBJ whole genome shotgun (WGS) entry which is preliminary data.</text>
</comment>
<evidence type="ECO:0000256" key="1">
    <source>
        <dbReference type="ARBA" id="ARBA00035295"/>
    </source>
</evidence>
<evidence type="ECO:0000313" key="2">
    <source>
        <dbReference type="EMBL" id="KAF3435077.1"/>
    </source>
</evidence>
<dbReference type="OrthoDB" id="10251781at2759"/>
<proteinExistence type="predicted"/>
<organism evidence="2 3">
    <name type="scientific">Rhamnella rubrinervis</name>
    <dbReference type="NCBI Taxonomy" id="2594499"/>
    <lineage>
        <taxon>Eukaryota</taxon>
        <taxon>Viridiplantae</taxon>
        <taxon>Streptophyta</taxon>
        <taxon>Embryophyta</taxon>
        <taxon>Tracheophyta</taxon>
        <taxon>Spermatophyta</taxon>
        <taxon>Magnoliopsida</taxon>
        <taxon>eudicotyledons</taxon>
        <taxon>Gunneridae</taxon>
        <taxon>Pentapetalae</taxon>
        <taxon>rosids</taxon>
        <taxon>fabids</taxon>
        <taxon>Rosales</taxon>
        <taxon>Rhamnaceae</taxon>
        <taxon>rhamnoid group</taxon>
        <taxon>Rhamneae</taxon>
        <taxon>Rhamnella</taxon>
    </lineage>
</organism>
<sequence length="186" mass="20059">MEDHSLQGVEVIAGGEKNGKVGIGGNFGNEVIGGGNLYSGYSGVPGGSGRNGRFGKPGKVSRPDCARSSFRVATAECMLESDKMMMKKPATNKRENAISGQCEIEEITRKYYNGKGFMLRGAHSRLSRTITQQKIRALVSAHRDRELKLVPSRNSQFFLLYTLPFRILYGAAVVPDGGTEDPGGKG</sequence>
<dbReference type="SUPFAM" id="SSF74731">
    <property type="entry name" value="Ribosomal protein L20"/>
    <property type="match status" value="1"/>
</dbReference>
<dbReference type="EMBL" id="VOIH02000010">
    <property type="protein sequence ID" value="KAF3435077.1"/>
    <property type="molecule type" value="Genomic_DNA"/>
</dbReference>